<dbReference type="KEGG" id="tel:tlr1075"/>
<dbReference type="EMBL" id="BA000039">
    <property type="protein sequence ID" value="BAC08628.1"/>
    <property type="molecule type" value="Genomic_DNA"/>
</dbReference>
<organism evidence="1 2">
    <name type="scientific">Thermosynechococcus vestitus (strain NIES-2133 / IAM M-273 / BP-1)</name>
    <dbReference type="NCBI Taxonomy" id="197221"/>
    <lineage>
        <taxon>Bacteria</taxon>
        <taxon>Bacillati</taxon>
        <taxon>Cyanobacteriota</taxon>
        <taxon>Cyanophyceae</taxon>
        <taxon>Acaryochloridales</taxon>
        <taxon>Thermosynechococcaceae</taxon>
        <taxon>Thermosynechococcus</taxon>
    </lineage>
</organism>
<keyword evidence="2" id="KW-1185">Reference proteome</keyword>
<dbReference type="InterPro" id="IPR050218">
    <property type="entry name" value="LptD"/>
</dbReference>
<dbReference type="Pfam" id="PF12600">
    <property type="entry name" value="DUF3769"/>
    <property type="match status" value="1"/>
</dbReference>
<dbReference type="eggNOG" id="COG1452">
    <property type="taxonomic scope" value="Bacteria"/>
</dbReference>
<evidence type="ECO:0000313" key="2">
    <source>
        <dbReference type="Proteomes" id="UP000000440"/>
    </source>
</evidence>
<gene>
    <name evidence="1" type="ordered locus">tlr1075</name>
</gene>
<dbReference type="PANTHER" id="PTHR30189">
    <property type="entry name" value="LPS-ASSEMBLY PROTEIN"/>
    <property type="match status" value="1"/>
</dbReference>
<dbReference type="STRING" id="197221.gene:10747669"/>
<evidence type="ECO:0000313" key="1">
    <source>
        <dbReference type="EMBL" id="BAC08628.1"/>
    </source>
</evidence>
<reference evidence="1 2" key="1">
    <citation type="journal article" date="2002" name="DNA Res.">
        <title>Complete genome structure of the thermophilic cyanobacterium Thermosynechococcus elongatus BP-1.</title>
        <authorList>
            <person name="Nakamura Y."/>
            <person name="Kaneko T."/>
            <person name="Sato S."/>
            <person name="Ikeuchi M."/>
            <person name="Katoh H."/>
            <person name="Sasamoto S."/>
            <person name="Watanabe A."/>
            <person name="Iriguchi M."/>
            <person name="Kawashima K."/>
            <person name="Kimura T."/>
            <person name="Kishida Y."/>
            <person name="Kiyokawa C."/>
            <person name="Kohara M."/>
            <person name="Matsumoto M."/>
            <person name="Matsuno A."/>
            <person name="Nakazaki N."/>
            <person name="Shimpo S."/>
            <person name="Sugimoto M."/>
            <person name="Takeuchi C."/>
            <person name="Yamada M."/>
            <person name="Tabata S."/>
        </authorList>
    </citation>
    <scope>NUCLEOTIDE SEQUENCE [LARGE SCALE GENOMIC DNA]</scope>
    <source>
        <strain evidence="2">IAM M-273 / NIES-2133 / BP-1</strain>
    </source>
</reference>
<sequence>MTADRQEFDLLRRLFNAIGNVFLRFKEAELTADRIQTDIDAQILVAEGNVTITRGDQVLQGDRLEYNLRLDQGSLTNARGVVNTARVDRDLNLILSPDALPPSTLPGLGQQQTATEAAATETFDRLRFEADRLEFDGRRWFATNLRITNDPFNPPELEARAQQAIAEPLGGADDETLLKVRRGRVVFDQRVALPIVLRQFVVGRPYEILPFEFGYDERDRGGLFLLYRYRAINTPKTQVTFLPSIYLERIISNNFNFFDANSYGGAIEVGHRFTSQTRLRSYGFLNTLDPSDWPRTSRAGIDLFHNLDARNLLTLSAIYRQRVFNRSLGEQEISSSFGGTLSGTALPLTQGLVLNYLVGGQYVTAASDDPSLPPKPSLGRLQAAASLNWAMPLWRGTPLPPTQTQGLRYSPRPVQPFLEFYTQLGGAANYYTNGSTQPALVAGAGFRGQVGHFSRNWLDYTGFDLGFTQTLSEPSSPFIFDRITDFSVLNVGLLQQIYGPLRVGTQMKINVDTGRIFDTDIIVEYSRRTYGVIFRYNLDNRLGAILFRINGFNWRGNADPFSSPGRGTVTDGVIRSN</sequence>
<dbReference type="InterPro" id="IPR022244">
    <property type="entry name" value="DUF3769"/>
</dbReference>
<dbReference type="PATRIC" id="fig|197221.4.peg.1130"/>
<proteinExistence type="predicted"/>
<name>Q8DJZ5_THEVB</name>
<dbReference type="EnsemblBacteria" id="BAC08628">
    <property type="protein sequence ID" value="BAC08628"/>
    <property type="gene ID" value="BAC08628"/>
</dbReference>
<dbReference type="Proteomes" id="UP000000440">
    <property type="component" value="Chromosome"/>
</dbReference>
<dbReference type="PANTHER" id="PTHR30189:SF1">
    <property type="entry name" value="LPS-ASSEMBLY PROTEIN LPTD"/>
    <property type="match status" value="1"/>
</dbReference>
<dbReference type="GO" id="GO:0009279">
    <property type="term" value="C:cell outer membrane"/>
    <property type="evidence" value="ECO:0007669"/>
    <property type="project" value="TreeGrafter"/>
</dbReference>
<protein>
    <submittedName>
        <fullName evidence="1">Tlr1075 protein</fullName>
    </submittedName>
</protein>
<accession>Q8DJZ5</accession>
<dbReference type="Gene3D" id="2.60.450.10">
    <property type="entry name" value="Lipopolysaccharide (LPS) transport protein A like domain"/>
    <property type="match status" value="1"/>
</dbReference>
<dbReference type="AlphaFoldDB" id="Q8DJZ5"/>
<dbReference type="GO" id="GO:1990351">
    <property type="term" value="C:transporter complex"/>
    <property type="evidence" value="ECO:0007669"/>
    <property type="project" value="TreeGrafter"/>
</dbReference>